<gene>
    <name evidence="1" type="ORF">FHY71_27250</name>
</gene>
<dbReference type="AlphaFoldDB" id="A0A5C4ZXD4"/>
<evidence type="ECO:0000313" key="2">
    <source>
        <dbReference type="Proteomes" id="UP000312495"/>
    </source>
</evidence>
<name>A0A5C4ZXD4_9BACI</name>
<protein>
    <recommendedName>
        <fullName evidence="3">Bacteriocin</fullName>
    </recommendedName>
</protein>
<evidence type="ECO:0000313" key="1">
    <source>
        <dbReference type="EMBL" id="TNP10489.1"/>
    </source>
</evidence>
<proteinExistence type="predicted"/>
<evidence type="ECO:0008006" key="3">
    <source>
        <dbReference type="Google" id="ProtNLM"/>
    </source>
</evidence>
<dbReference type="Proteomes" id="UP000312495">
    <property type="component" value="Unassembled WGS sequence"/>
</dbReference>
<dbReference type="EMBL" id="VEPV01000021">
    <property type="protein sequence ID" value="TNP10489.1"/>
    <property type="molecule type" value="Genomic_DNA"/>
</dbReference>
<dbReference type="RefSeq" id="WP_074619574.1">
    <property type="nucleotide sequence ID" value="NZ_JAJAQE010000017.1"/>
</dbReference>
<organism evidence="1 2">
    <name type="scientific">Bacillus tropicus</name>
    <dbReference type="NCBI Taxonomy" id="2026188"/>
    <lineage>
        <taxon>Bacteria</taxon>
        <taxon>Bacillati</taxon>
        <taxon>Bacillota</taxon>
        <taxon>Bacilli</taxon>
        <taxon>Bacillales</taxon>
        <taxon>Bacillaceae</taxon>
        <taxon>Bacillus</taxon>
        <taxon>Bacillus cereus group</taxon>
    </lineage>
</organism>
<comment type="caution">
    <text evidence="1">The sequence shown here is derived from an EMBL/GenBank/DDBJ whole genome shotgun (WGS) entry which is preliminary data.</text>
</comment>
<accession>A0A5C4ZXD4</accession>
<reference evidence="1 2" key="1">
    <citation type="submission" date="2019-06" db="EMBL/GenBank/DDBJ databases">
        <title>Biocontrol Bacillus strains from Vietnam.</title>
        <authorList>
            <person name="Borriss R."/>
            <person name="Lasch P."/>
            <person name="Thanh Tam L.T."/>
            <person name="Luong P.T."/>
            <person name="Phuong Thao L.T."/>
            <person name="Kim Chung L.T."/>
        </authorList>
    </citation>
    <scope>NUCLEOTIDE SEQUENCE [LARGE SCALE GENOMIC DNA]</scope>
    <source>
        <strain evidence="1 2">SN1</strain>
    </source>
</reference>
<sequence length="63" mass="7675">MKFSFKNKEKKLKRTTAEQTVNFVELSEDEMKHIEGASNDYYDHFYETYIIRQQTNPLQQRII</sequence>